<dbReference type="RefSeq" id="WP_146578312.1">
    <property type="nucleotide sequence ID" value="NZ_SJPM01000005.1"/>
</dbReference>
<evidence type="ECO:0000256" key="1">
    <source>
        <dbReference type="SAM" id="MobiDB-lite"/>
    </source>
</evidence>
<feature type="region of interest" description="Disordered" evidence="1">
    <location>
        <begin position="27"/>
        <end position="58"/>
    </location>
</feature>
<proteinExistence type="predicted"/>
<dbReference type="OrthoDB" id="287233at2"/>
<organism evidence="2 3">
    <name type="scientific">Neorhodopirellula pilleata</name>
    <dbReference type="NCBI Taxonomy" id="2714738"/>
    <lineage>
        <taxon>Bacteria</taxon>
        <taxon>Pseudomonadati</taxon>
        <taxon>Planctomycetota</taxon>
        <taxon>Planctomycetia</taxon>
        <taxon>Pirellulales</taxon>
        <taxon>Pirellulaceae</taxon>
        <taxon>Neorhodopirellula</taxon>
    </lineage>
</organism>
<keyword evidence="3" id="KW-1185">Reference proteome</keyword>
<evidence type="ECO:0000313" key="3">
    <source>
        <dbReference type="Proteomes" id="UP000316213"/>
    </source>
</evidence>
<comment type="caution">
    <text evidence="2">The sequence shown here is derived from an EMBL/GenBank/DDBJ whole genome shotgun (WGS) entry which is preliminary data.</text>
</comment>
<name>A0A5C6AAQ0_9BACT</name>
<evidence type="ECO:0000313" key="2">
    <source>
        <dbReference type="EMBL" id="TWT96388.1"/>
    </source>
</evidence>
<gene>
    <name evidence="2" type="ORF">Pla100_28660</name>
</gene>
<feature type="region of interest" description="Disordered" evidence="1">
    <location>
        <begin position="90"/>
        <end position="116"/>
    </location>
</feature>
<dbReference type="EMBL" id="SJPM01000005">
    <property type="protein sequence ID" value="TWT96388.1"/>
    <property type="molecule type" value="Genomic_DNA"/>
</dbReference>
<reference evidence="2 3" key="1">
    <citation type="submission" date="2019-02" db="EMBL/GenBank/DDBJ databases">
        <title>Deep-cultivation of Planctomycetes and their phenomic and genomic characterization uncovers novel biology.</title>
        <authorList>
            <person name="Wiegand S."/>
            <person name="Jogler M."/>
            <person name="Boedeker C."/>
            <person name="Pinto D."/>
            <person name="Vollmers J."/>
            <person name="Rivas-Marin E."/>
            <person name="Kohn T."/>
            <person name="Peeters S.H."/>
            <person name="Heuer A."/>
            <person name="Rast P."/>
            <person name="Oberbeckmann S."/>
            <person name="Bunk B."/>
            <person name="Jeske O."/>
            <person name="Meyerdierks A."/>
            <person name="Storesund J.E."/>
            <person name="Kallscheuer N."/>
            <person name="Luecker S."/>
            <person name="Lage O.M."/>
            <person name="Pohl T."/>
            <person name="Merkel B.J."/>
            <person name="Hornburger P."/>
            <person name="Mueller R.-W."/>
            <person name="Bruemmer F."/>
            <person name="Labrenz M."/>
            <person name="Spormann A.M."/>
            <person name="Op Den Camp H."/>
            <person name="Overmann J."/>
            <person name="Amann R."/>
            <person name="Jetten M.S.M."/>
            <person name="Mascher T."/>
            <person name="Medema M.H."/>
            <person name="Devos D.P."/>
            <person name="Kaster A.-K."/>
            <person name="Ovreas L."/>
            <person name="Rohde M."/>
            <person name="Galperin M.Y."/>
            <person name="Jogler C."/>
        </authorList>
    </citation>
    <scope>NUCLEOTIDE SEQUENCE [LARGE SCALE GENOMIC DNA]</scope>
    <source>
        <strain evidence="2 3">Pla100</strain>
    </source>
</reference>
<protein>
    <submittedName>
        <fullName evidence="2">Uncharacterized protein</fullName>
    </submittedName>
</protein>
<dbReference type="Proteomes" id="UP000316213">
    <property type="component" value="Unassembled WGS sequence"/>
</dbReference>
<sequence>MPQPNHTNELEEFLRKTAEIRQRKTFAERVETEELRQNQTPKRPEYTNARRERMTDSDRFRHDEIDAVIIDADDDEDNIAIAVEIIDEDEPRLRSRDTPTIGHVHKEHGGPNALPTSQDVTIETLKAMLHSPTGLRQAFLIQEIFKRPF</sequence>
<dbReference type="AlphaFoldDB" id="A0A5C6AAQ0"/>
<accession>A0A5C6AAQ0</accession>